<dbReference type="Pfam" id="PF03965">
    <property type="entry name" value="Penicillinase_R"/>
    <property type="match status" value="1"/>
</dbReference>
<organism evidence="5 6">
    <name type="scientific">Porphyromonas miyakawae</name>
    <dbReference type="NCBI Taxonomy" id="3137470"/>
    <lineage>
        <taxon>Bacteria</taxon>
        <taxon>Pseudomonadati</taxon>
        <taxon>Bacteroidota</taxon>
        <taxon>Bacteroidia</taxon>
        <taxon>Bacteroidales</taxon>
        <taxon>Porphyromonadaceae</taxon>
        <taxon>Porphyromonas</taxon>
    </lineage>
</organism>
<evidence type="ECO:0000256" key="2">
    <source>
        <dbReference type="ARBA" id="ARBA00023015"/>
    </source>
</evidence>
<dbReference type="InterPro" id="IPR036388">
    <property type="entry name" value="WH-like_DNA-bd_sf"/>
</dbReference>
<dbReference type="Gene3D" id="1.10.10.10">
    <property type="entry name" value="Winged helix-like DNA-binding domain superfamily/Winged helix DNA-binding domain"/>
    <property type="match status" value="1"/>
</dbReference>
<dbReference type="RefSeq" id="WP_066042316.1">
    <property type="nucleotide sequence ID" value="NZ_BAAFSF010000004.1"/>
</dbReference>
<keyword evidence="6" id="KW-1185">Reference proteome</keyword>
<comment type="caution">
    <text evidence="5">The sequence shown here is derived from an EMBL/GenBank/DDBJ whole genome shotgun (WGS) entry which is preliminary data.</text>
</comment>
<dbReference type="InterPro" id="IPR005650">
    <property type="entry name" value="BlaI_family"/>
</dbReference>
<sequence>MSELNFLNGLSPLEEDFMRALWHIGEGEISDAIPLMEHSDTPYTTVASVVNKLESKGYVTRTGKRRGHLYAPLVSLEEYTDKTIKYIVANFFKGSYKSLVQHFAQEEKVSKEEISEILKLIEEE</sequence>
<evidence type="ECO:0000256" key="4">
    <source>
        <dbReference type="ARBA" id="ARBA00023163"/>
    </source>
</evidence>
<evidence type="ECO:0000256" key="1">
    <source>
        <dbReference type="ARBA" id="ARBA00011046"/>
    </source>
</evidence>
<dbReference type="Proteomes" id="UP001628220">
    <property type="component" value="Unassembled WGS sequence"/>
</dbReference>
<dbReference type="SUPFAM" id="SSF46785">
    <property type="entry name" value="Winged helix' DNA-binding domain"/>
    <property type="match status" value="1"/>
</dbReference>
<name>A0ABQ0E448_9PORP</name>
<accession>A0ABQ0E448</accession>
<comment type="similarity">
    <text evidence="1">Belongs to the BlaI transcriptional regulatory family.</text>
</comment>
<keyword evidence="3" id="KW-0238">DNA-binding</keyword>
<dbReference type="Gene3D" id="1.10.4040.10">
    <property type="entry name" value="Penicillinase repressor domain"/>
    <property type="match status" value="1"/>
</dbReference>
<evidence type="ECO:0000256" key="3">
    <source>
        <dbReference type="ARBA" id="ARBA00023125"/>
    </source>
</evidence>
<dbReference type="InterPro" id="IPR036390">
    <property type="entry name" value="WH_DNA-bd_sf"/>
</dbReference>
<keyword evidence="4" id="KW-0804">Transcription</keyword>
<dbReference type="EMBL" id="BAAFSF010000004">
    <property type="protein sequence ID" value="GAB1252485.1"/>
    <property type="molecule type" value="Genomic_DNA"/>
</dbReference>
<reference evidence="5 6" key="1">
    <citation type="journal article" date="2025" name="Int. J. Syst. Evol. Microbiol.">
        <title>Desulfovibrio falkowii sp. nov., Porphyromonas miyakawae sp. nov., Mediterraneibacter flintii sp. nov. and Owariibacterium komagatae gen. nov., sp. nov., isolated from human faeces.</title>
        <authorList>
            <person name="Hamaguchi T."/>
            <person name="Ohara M."/>
            <person name="Hisatomi A."/>
            <person name="Sekiguchi K."/>
            <person name="Takeda J.I."/>
            <person name="Ueyama J."/>
            <person name="Ito M."/>
            <person name="Nishiwaki H."/>
            <person name="Ogi T."/>
            <person name="Hirayama M."/>
            <person name="Ohkuma M."/>
            <person name="Sakamoto M."/>
            <person name="Ohno K."/>
        </authorList>
    </citation>
    <scope>NUCLEOTIDE SEQUENCE [LARGE SCALE GENOMIC DNA]</scope>
    <source>
        <strain evidence="5 6">13CB11C</strain>
    </source>
</reference>
<evidence type="ECO:0000313" key="5">
    <source>
        <dbReference type="EMBL" id="GAB1252485.1"/>
    </source>
</evidence>
<dbReference type="PIRSF" id="PIRSF019455">
    <property type="entry name" value="CopR_AtkY"/>
    <property type="match status" value="1"/>
</dbReference>
<evidence type="ECO:0000313" key="6">
    <source>
        <dbReference type="Proteomes" id="UP001628220"/>
    </source>
</evidence>
<proteinExistence type="inferred from homology"/>
<gene>
    <name evidence="5" type="ORF">Tsumi_15910</name>
</gene>
<protein>
    <submittedName>
        <fullName evidence="5">BlaI/MecI/CopY family transcriptional regulator</fullName>
    </submittedName>
</protein>
<keyword evidence="2" id="KW-0805">Transcription regulation</keyword>